<evidence type="ECO:0000313" key="2">
    <source>
        <dbReference type="EMBL" id="AVY94837.1"/>
    </source>
</evidence>
<dbReference type="Pfam" id="PF03783">
    <property type="entry name" value="CsgG"/>
    <property type="match status" value="1"/>
</dbReference>
<sequence>MIGAGSLMLGLLACSPKEEAADKATASPSAQGSAAQPMPDAGKVGSVTTTATGLGASPAEAVEEALKLAIRQVNGVSMDMSSEQVKAVLSVASGKDAEQLSAHAFAEYVSQQSGGVVTGFKLVKLEEPGLMGKSYSAQIEATIARFTAPASSNRLRIVVGPVHVDSASFQVAGQPVPSARVASEVRQQILNALTNTGRFTVLERDLTDDVQQELEMIGSGQTPSAERSKMSQAISADLVWTGQLNAFSYGKDSGNWALSQRVINVASRQVQLSSMLKGDVGRLNASGADPVRQSMESQMVERVVSAILVRTFPITVASREGNRVILSQGGQSVREGARYALVSLGQEIKDPQTGQSLGRTEYDCCEVVIDKVTPTMSQGHLENVRMPLEQIPPGGLQLRDLAPEPKAAAAAGTGNGTEKKAVAKKPHKAENVFAGDKDKW</sequence>
<dbReference type="Gene3D" id="3.40.50.10610">
    <property type="entry name" value="ABC-type transport auxiliary lipoprotein component"/>
    <property type="match status" value="1"/>
</dbReference>
<protein>
    <recommendedName>
        <fullName evidence="4">Curli production assembly/transport component CsgG</fullName>
    </recommendedName>
</protein>
<evidence type="ECO:0000256" key="1">
    <source>
        <dbReference type="SAM" id="MobiDB-lite"/>
    </source>
</evidence>
<feature type="compositionally biased region" description="Low complexity" evidence="1">
    <location>
        <begin position="24"/>
        <end position="39"/>
    </location>
</feature>
<dbReference type="GO" id="GO:0030288">
    <property type="term" value="C:outer membrane-bounded periplasmic space"/>
    <property type="evidence" value="ECO:0007669"/>
    <property type="project" value="InterPro"/>
</dbReference>
<dbReference type="KEGG" id="maer:DAI18_12905"/>
<reference evidence="2 3" key="1">
    <citation type="submission" date="2018-04" db="EMBL/GenBank/DDBJ databases">
        <title>Denitrifier Microvirgula.</title>
        <authorList>
            <person name="Anderson E."/>
            <person name="Jang J."/>
            <person name="Ishii S."/>
        </authorList>
    </citation>
    <scope>NUCLEOTIDE SEQUENCE [LARGE SCALE GENOMIC DNA]</scope>
    <source>
        <strain evidence="2 3">BE2.4</strain>
    </source>
</reference>
<evidence type="ECO:0008006" key="4">
    <source>
        <dbReference type="Google" id="ProtNLM"/>
    </source>
</evidence>
<organism evidence="2 3">
    <name type="scientific">Microvirgula aerodenitrificans</name>
    <dbReference type="NCBI Taxonomy" id="57480"/>
    <lineage>
        <taxon>Bacteria</taxon>
        <taxon>Pseudomonadati</taxon>
        <taxon>Pseudomonadota</taxon>
        <taxon>Betaproteobacteria</taxon>
        <taxon>Neisseriales</taxon>
        <taxon>Aquaspirillaceae</taxon>
        <taxon>Microvirgula</taxon>
    </lineage>
</organism>
<dbReference type="EMBL" id="CP028519">
    <property type="protein sequence ID" value="AVY94837.1"/>
    <property type="molecule type" value="Genomic_DNA"/>
</dbReference>
<proteinExistence type="predicted"/>
<gene>
    <name evidence="2" type="ORF">DAI18_12905</name>
</gene>
<dbReference type="STRING" id="1122240.GCA_000620105_02646"/>
<feature type="region of interest" description="Disordered" evidence="1">
    <location>
        <begin position="402"/>
        <end position="440"/>
    </location>
</feature>
<evidence type="ECO:0000313" key="3">
    <source>
        <dbReference type="Proteomes" id="UP000244173"/>
    </source>
</evidence>
<feature type="region of interest" description="Disordered" evidence="1">
    <location>
        <begin position="22"/>
        <end position="49"/>
    </location>
</feature>
<dbReference type="Proteomes" id="UP000244173">
    <property type="component" value="Chromosome"/>
</dbReference>
<name>A0A2S0PC35_9NEIS</name>
<dbReference type="InterPro" id="IPR005534">
    <property type="entry name" value="Curli_assmbl/transp-comp_CsgG"/>
</dbReference>
<accession>A0A2S0PC35</accession>
<dbReference type="AlphaFoldDB" id="A0A2S0PC35"/>
<keyword evidence="3" id="KW-1185">Reference proteome</keyword>